<dbReference type="EMBL" id="LK391708">
    <property type="protein sequence ID" value="CDR95745.1"/>
    <property type="molecule type" value="Genomic_DNA"/>
</dbReference>
<name>A0A061DCS9_BABBI</name>
<reference evidence="2" key="1">
    <citation type="submission" date="2014-06" db="EMBL/GenBank/DDBJ databases">
        <authorList>
            <person name="Aslett M."/>
            <person name="De Silva N."/>
        </authorList>
    </citation>
    <scope>NUCLEOTIDE SEQUENCE [LARGE SCALE GENOMIC DNA]</scope>
    <source>
        <strain evidence="2">Bond</strain>
    </source>
</reference>
<keyword evidence="2" id="KW-1185">Reference proteome</keyword>
<sequence>MLSWMRSTSDTEWRGASSPMESCVKQCRAVERVVFSPSIHHKSNVREADGGCTAHGLRIRLHDCADRKVLIV</sequence>
<dbReference type="KEGG" id="bbig:BBBOND_0208990"/>
<gene>
    <name evidence="1" type="ORF">BBBOND_0208990</name>
</gene>
<dbReference type="VEuPathDB" id="PiroplasmaDB:BBBOND_0208990"/>
<dbReference type="GeneID" id="24564286"/>
<protein>
    <submittedName>
        <fullName evidence="1">Uncharacterized protein</fullName>
    </submittedName>
</protein>
<dbReference type="Proteomes" id="UP000033188">
    <property type="component" value="Chromosome 2"/>
</dbReference>
<evidence type="ECO:0000313" key="1">
    <source>
        <dbReference type="EMBL" id="CDR95745.1"/>
    </source>
</evidence>
<evidence type="ECO:0000313" key="2">
    <source>
        <dbReference type="Proteomes" id="UP000033188"/>
    </source>
</evidence>
<proteinExistence type="predicted"/>
<organism evidence="1 2">
    <name type="scientific">Babesia bigemina</name>
    <dbReference type="NCBI Taxonomy" id="5866"/>
    <lineage>
        <taxon>Eukaryota</taxon>
        <taxon>Sar</taxon>
        <taxon>Alveolata</taxon>
        <taxon>Apicomplexa</taxon>
        <taxon>Aconoidasida</taxon>
        <taxon>Piroplasmida</taxon>
        <taxon>Babesiidae</taxon>
        <taxon>Babesia</taxon>
    </lineage>
</organism>
<dbReference type="RefSeq" id="XP_012767931.1">
    <property type="nucleotide sequence ID" value="XM_012912477.1"/>
</dbReference>
<dbReference type="AlphaFoldDB" id="A0A061DCS9"/>
<accession>A0A061DCS9</accession>